<dbReference type="InterPro" id="IPR001678">
    <property type="entry name" value="MeTrfase_RsmB-F_NOP2_dom"/>
</dbReference>
<keyword evidence="1" id="KW-0808">Transferase</keyword>
<gene>
    <name evidence="4" type="primary">LOC102803327</name>
</gene>
<evidence type="ECO:0000259" key="2">
    <source>
        <dbReference type="PROSITE" id="PS51686"/>
    </source>
</evidence>
<keyword evidence="1" id="KW-0694">RNA-binding</keyword>
<feature type="domain" description="SAM-dependent MTase RsmB/NOP-type" evidence="2">
    <location>
        <begin position="85"/>
        <end position="218"/>
    </location>
</feature>
<dbReference type="PANTHER" id="PTHR22808:SF1">
    <property type="entry name" value="RNA CYTOSINE-C(5)-METHYLTRANSFERASE NSUN2-RELATED"/>
    <property type="match status" value="1"/>
</dbReference>
<dbReference type="RefSeq" id="XP_006824582.1">
    <property type="nucleotide sequence ID" value="XM_006824519.1"/>
</dbReference>
<dbReference type="InterPro" id="IPR023267">
    <property type="entry name" value="RCMT"/>
</dbReference>
<proteinExistence type="inferred from homology"/>
<sequence>MRICIRTVKFIFRFLHHSQQPTIVYRSLTIDTMPRSIKQKLGHKKKWKPKGSGRIGYEEITRANAAFESYYKAQGIVPEGEWDQFMTTLKTNLPATFRITGFRRHAKQLLTFLKSHYFNELVNVEVDGLSVAKPYPLPWYPDELAWQLNLSRGNIRKIAALERLHSFLVTETESGNISRQECVSMIPPLLLDVQPQHKVFDMCAAPGSKTAQLIEMLHADENQTWPAPLIVIFICSAPPKKRPRFDGYKEDPFVFFTKDEEVWSSIREFYRVSSTFPHTQLLTRCETGRKNNLYLVNKVIKDIISNNEDKVKVINSGIRVLARSDSSDVPCPFRLGQEGSIVMKPFLENRLVRLTKKDVVILLTEENPFIHKLSFDAIQEINAHGQGSLMFIYEPGE</sequence>
<accession>A0ABM0MX41</accession>
<dbReference type="PROSITE" id="PS51686">
    <property type="entry name" value="SAM_MT_RSMB_NOP"/>
    <property type="match status" value="1"/>
</dbReference>
<evidence type="ECO:0000313" key="4">
    <source>
        <dbReference type="RefSeq" id="XP_006824582.1"/>
    </source>
</evidence>
<organism evidence="3 4">
    <name type="scientific">Saccoglossus kowalevskii</name>
    <name type="common">Acorn worm</name>
    <dbReference type="NCBI Taxonomy" id="10224"/>
    <lineage>
        <taxon>Eukaryota</taxon>
        <taxon>Metazoa</taxon>
        <taxon>Hemichordata</taxon>
        <taxon>Enteropneusta</taxon>
        <taxon>Harrimaniidae</taxon>
        <taxon>Saccoglossus</taxon>
    </lineage>
</organism>
<dbReference type="SUPFAM" id="SSF53335">
    <property type="entry name" value="S-adenosyl-L-methionine-dependent methyltransferases"/>
    <property type="match status" value="1"/>
</dbReference>
<evidence type="ECO:0000256" key="1">
    <source>
        <dbReference type="PROSITE-ProRule" id="PRU01023"/>
    </source>
</evidence>
<dbReference type="InterPro" id="IPR057285">
    <property type="entry name" value="Pre-PUA_NSUN2"/>
</dbReference>
<comment type="similarity">
    <text evidence="1">Belongs to the class I-like SAM-binding methyltransferase superfamily. RsmB/NOP family.</text>
</comment>
<dbReference type="PANTHER" id="PTHR22808">
    <property type="entry name" value="NCL1 YEAST -RELATED NOL1/NOP2/FMU SUN DOMAIN-CONTAINING"/>
    <property type="match status" value="1"/>
</dbReference>
<evidence type="ECO:0000313" key="3">
    <source>
        <dbReference type="Proteomes" id="UP000694865"/>
    </source>
</evidence>
<protein>
    <submittedName>
        <fullName evidence="4">tRNA (Cytosine(34)-C(5))-methyltransferase-like</fullName>
    </submittedName>
</protein>
<feature type="binding site" evidence="1">
    <location>
        <begin position="203"/>
        <end position="209"/>
    </location>
    <ligand>
        <name>S-adenosyl-L-methionine</name>
        <dbReference type="ChEBI" id="CHEBI:59789"/>
    </ligand>
</feature>
<dbReference type="GeneID" id="102803327"/>
<dbReference type="Gene3D" id="3.40.50.150">
    <property type="entry name" value="Vaccinia Virus protein VP39"/>
    <property type="match status" value="1"/>
</dbReference>
<keyword evidence="3" id="KW-1185">Reference proteome</keyword>
<dbReference type="Pfam" id="PF25376">
    <property type="entry name" value="Pre-PUA_NSUN2"/>
    <property type="match status" value="1"/>
</dbReference>
<name>A0ABM0MX41_SACKO</name>
<reference evidence="4" key="1">
    <citation type="submission" date="2025-08" db="UniProtKB">
        <authorList>
            <consortium name="RefSeq"/>
        </authorList>
    </citation>
    <scope>IDENTIFICATION</scope>
    <source>
        <tissue evidence="4">Testes</tissue>
    </source>
</reference>
<keyword evidence="1" id="KW-0949">S-adenosyl-L-methionine</keyword>
<dbReference type="Proteomes" id="UP000694865">
    <property type="component" value="Unplaced"/>
</dbReference>
<keyword evidence="1" id="KW-0489">Methyltransferase</keyword>
<dbReference type="InterPro" id="IPR029063">
    <property type="entry name" value="SAM-dependent_MTases_sf"/>
</dbReference>
<feature type="non-terminal residue" evidence="4">
    <location>
        <position position="397"/>
    </location>
</feature>
<comment type="caution">
    <text evidence="1">Lacks conserved residue(s) required for the propagation of feature annotation.</text>
</comment>